<feature type="transmembrane region" description="Helical" evidence="3">
    <location>
        <begin position="161"/>
        <end position="182"/>
    </location>
</feature>
<gene>
    <name evidence="4" type="ORF">PN36_24585</name>
</gene>
<dbReference type="EMBL" id="JSZA02000129">
    <property type="protein sequence ID" value="KHD09625.1"/>
    <property type="molecule type" value="Genomic_DNA"/>
</dbReference>
<sequence length="228" mass="26283">MNWIIKTLTSSIGQKIIMSITGLFLISFLIVHLTGNLMIFKGDNGAAFNAYAHFMSTAGIIRVAEIILVLGFILHIYTAWKLNQYNQQTRPQTYIYNRPDANSSWFSRYAGITGSIVLIFLVTHLHNFWFRYKYQADIPLLANSDYKDMYWLTQTVFQQEWWFAILYIVAMLFLGFHLAHGFESAFQTLGINHKKYTPLIQKLGLLFAIVVPAGFAAMPIYFLVLMLK</sequence>
<comment type="caution">
    <text evidence="4">The sequence shown here is derived from an EMBL/GenBank/DDBJ whole genome shotgun (WGS) entry which is preliminary data.</text>
</comment>
<proteinExistence type="predicted"/>
<feature type="transmembrane region" description="Helical" evidence="3">
    <location>
        <begin position="16"/>
        <end position="40"/>
    </location>
</feature>
<dbReference type="Gene3D" id="1.20.1300.10">
    <property type="entry name" value="Fumarate reductase/succinate dehydrogenase, transmembrane subunit"/>
    <property type="match status" value="1"/>
</dbReference>
<dbReference type="GO" id="GO:0016020">
    <property type="term" value="C:membrane"/>
    <property type="evidence" value="ECO:0007669"/>
    <property type="project" value="InterPro"/>
</dbReference>
<evidence type="ECO:0000313" key="5">
    <source>
        <dbReference type="Proteomes" id="UP000030428"/>
    </source>
</evidence>
<dbReference type="Proteomes" id="UP000030428">
    <property type="component" value="Unassembled WGS sequence"/>
</dbReference>
<keyword evidence="5" id="KW-1185">Reference proteome</keyword>
<reference evidence="4 5" key="1">
    <citation type="journal article" date="2016" name="Front. Microbiol.">
        <title>Single-Cell (Meta-)Genomics of a Dimorphic Candidatus Thiomargarita nelsonii Reveals Genomic Plasticity.</title>
        <authorList>
            <person name="Flood B.E."/>
            <person name="Fliss P."/>
            <person name="Jones D.S."/>
            <person name="Dick G.J."/>
            <person name="Jain S."/>
            <person name="Kaster A.K."/>
            <person name="Winkel M."/>
            <person name="Mussmann M."/>
            <person name="Bailey J."/>
        </authorList>
    </citation>
    <scope>NUCLEOTIDE SEQUENCE [LARGE SCALE GENOMIC DNA]</scope>
    <source>
        <strain evidence="4">Hydrate Ridge</strain>
    </source>
</reference>
<dbReference type="AlphaFoldDB" id="A0A0A6P8B3"/>
<dbReference type="InterPro" id="IPR034804">
    <property type="entry name" value="SQR/QFR_C/D"/>
</dbReference>
<dbReference type="NCBIfam" id="TIGR02046">
    <property type="entry name" value="sdhC_b558_fam"/>
    <property type="match status" value="1"/>
</dbReference>
<dbReference type="CDD" id="cd03498">
    <property type="entry name" value="SQR_TypeB_2_TM"/>
    <property type="match status" value="1"/>
</dbReference>
<feature type="transmembrane region" description="Helical" evidence="3">
    <location>
        <begin position="203"/>
        <end position="227"/>
    </location>
</feature>
<feature type="transmembrane region" description="Helical" evidence="3">
    <location>
        <begin position="106"/>
        <end position="125"/>
    </location>
</feature>
<keyword evidence="1 3" id="KW-0812">Transmembrane</keyword>
<dbReference type="SUPFAM" id="SSF81343">
    <property type="entry name" value="Fumarate reductase respiratory complex transmembrane subunits"/>
    <property type="match status" value="1"/>
</dbReference>
<keyword evidence="3" id="KW-0472">Membrane</keyword>
<evidence type="ECO:0000256" key="3">
    <source>
        <dbReference type="SAM" id="Phobius"/>
    </source>
</evidence>
<dbReference type="InterPro" id="IPR011138">
    <property type="entry name" value="Cytochrome_b-558"/>
</dbReference>
<evidence type="ECO:0000313" key="4">
    <source>
        <dbReference type="EMBL" id="KHD09625.1"/>
    </source>
</evidence>
<accession>A0A0A6P8B3</accession>
<name>A0A0A6P8B3_9GAMM</name>
<evidence type="ECO:0000256" key="1">
    <source>
        <dbReference type="ARBA" id="ARBA00022692"/>
    </source>
</evidence>
<organism evidence="4 5">
    <name type="scientific">Candidatus Thiomargarita nelsonii</name>
    <dbReference type="NCBI Taxonomy" id="1003181"/>
    <lineage>
        <taxon>Bacteria</taxon>
        <taxon>Pseudomonadati</taxon>
        <taxon>Pseudomonadota</taxon>
        <taxon>Gammaproteobacteria</taxon>
        <taxon>Thiotrichales</taxon>
        <taxon>Thiotrichaceae</taxon>
        <taxon>Thiomargarita</taxon>
    </lineage>
</organism>
<feature type="transmembrane region" description="Helical" evidence="3">
    <location>
        <begin position="60"/>
        <end position="80"/>
    </location>
</feature>
<keyword evidence="2 3" id="KW-1133">Transmembrane helix</keyword>
<evidence type="ECO:0000256" key="2">
    <source>
        <dbReference type="ARBA" id="ARBA00022989"/>
    </source>
</evidence>
<protein>
    <submittedName>
        <fullName evidence="4">Succinate dehydrogenase</fullName>
    </submittedName>
</protein>